<evidence type="ECO:0000313" key="2">
    <source>
        <dbReference type="Proteomes" id="UP001054252"/>
    </source>
</evidence>
<comment type="caution">
    <text evidence="1">The sequence shown here is derived from an EMBL/GenBank/DDBJ whole genome shotgun (WGS) entry which is preliminary data.</text>
</comment>
<sequence length="78" mass="9047">MPWKTGEKAWFLAFFSCSRTQIEPRNSPPCWKIRICLALSAGCSCCGGKLLGFWNFDRFPVSFLLPCRRPFPNLQLRF</sequence>
<keyword evidence="2" id="KW-1185">Reference proteome</keyword>
<reference evidence="1 2" key="1">
    <citation type="journal article" date="2021" name="Commun. Biol.">
        <title>The genome of Shorea leprosula (Dipterocarpaceae) highlights the ecological relevance of drought in aseasonal tropical rainforests.</title>
        <authorList>
            <person name="Ng K.K.S."/>
            <person name="Kobayashi M.J."/>
            <person name="Fawcett J.A."/>
            <person name="Hatakeyama M."/>
            <person name="Paape T."/>
            <person name="Ng C.H."/>
            <person name="Ang C.C."/>
            <person name="Tnah L.H."/>
            <person name="Lee C.T."/>
            <person name="Nishiyama T."/>
            <person name="Sese J."/>
            <person name="O'Brien M.J."/>
            <person name="Copetti D."/>
            <person name="Mohd Noor M.I."/>
            <person name="Ong R.C."/>
            <person name="Putra M."/>
            <person name="Sireger I.Z."/>
            <person name="Indrioko S."/>
            <person name="Kosugi Y."/>
            <person name="Izuno A."/>
            <person name="Isagi Y."/>
            <person name="Lee S.L."/>
            <person name="Shimizu K.K."/>
        </authorList>
    </citation>
    <scope>NUCLEOTIDE SEQUENCE [LARGE SCALE GENOMIC DNA]</scope>
    <source>
        <strain evidence="1">214</strain>
    </source>
</reference>
<protein>
    <recommendedName>
        <fullName evidence="3">Secreted protein</fullName>
    </recommendedName>
</protein>
<dbReference type="AlphaFoldDB" id="A0AAV5JG03"/>
<gene>
    <name evidence="1" type="ORF">SLEP1_g22663</name>
</gene>
<accession>A0AAV5JG03</accession>
<name>A0AAV5JG03_9ROSI</name>
<evidence type="ECO:0008006" key="3">
    <source>
        <dbReference type="Google" id="ProtNLM"/>
    </source>
</evidence>
<dbReference type="EMBL" id="BPVZ01000034">
    <property type="protein sequence ID" value="GKV11401.1"/>
    <property type="molecule type" value="Genomic_DNA"/>
</dbReference>
<organism evidence="1 2">
    <name type="scientific">Rubroshorea leprosula</name>
    <dbReference type="NCBI Taxonomy" id="152421"/>
    <lineage>
        <taxon>Eukaryota</taxon>
        <taxon>Viridiplantae</taxon>
        <taxon>Streptophyta</taxon>
        <taxon>Embryophyta</taxon>
        <taxon>Tracheophyta</taxon>
        <taxon>Spermatophyta</taxon>
        <taxon>Magnoliopsida</taxon>
        <taxon>eudicotyledons</taxon>
        <taxon>Gunneridae</taxon>
        <taxon>Pentapetalae</taxon>
        <taxon>rosids</taxon>
        <taxon>malvids</taxon>
        <taxon>Malvales</taxon>
        <taxon>Dipterocarpaceae</taxon>
        <taxon>Rubroshorea</taxon>
    </lineage>
</organism>
<evidence type="ECO:0000313" key="1">
    <source>
        <dbReference type="EMBL" id="GKV11401.1"/>
    </source>
</evidence>
<proteinExistence type="predicted"/>
<dbReference type="Proteomes" id="UP001054252">
    <property type="component" value="Unassembled WGS sequence"/>
</dbReference>